<dbReference type="Gene3D" id="3.90.70.10">
    <property type="entry name" value="Cysteine proteinases"/>
    <property type="match status" value="1"/>
</dbReference>
<evidence type="ECO:0000313" key="3">
    <source>
        <dbReference type="EMBL" id="QHS85370.1"/>
    </source>
</evidence>
<protein>
    <recommendedName>
        <fullName evidence="2">Peptidase C1A papain C-terminal domain-containing protein</fullName>
    </recommendedName>
</protein>
<dbReference type="SMART" id="SM00645">
    <property type="entry name" value="Pept_C1"/>
    <property type="match status" value="1"/>
</dbReference>
<accession>A0A6C0AZZ5</accession>
<name>A0A6C0AZZ5_9ZZZZ</name>
<evidence type="ECO:0000259" key="2">
    <source>
        <dbReference type="SMART" id="SM00645"/>
    </source>
</evidence>
<proteinExistence type="inferred from homology"/>
<dbReference type="PANTHER" id="PTHR12411">
    <property type="entry name" value="CYSTEINE PROTEASE FAMILY C1-RELATED"/>
    <property type="match status" value="1"/>
</dbReference>
<sequence length="270" mass="30445">MSLNYKLNHRFQEKDERDYTYSVKMDETHKLEIITKTAKGVTTTTTQTPKTSATFSISNLPSIVNQGKIGSCTANAFYFTVMQQTKNQIPLSRLFLYANCRCLDNTPLNQDNGTYVRTVCNAILNYGVCKETVYPYITTNFANFPPLTSYKNSNQFKKFTYTFLAQNIATMKNCLTTYNVPIVFGFMVYSSFMSNTVSTTGVAPMPNTKTETLEGGHCACIVGYDDTAQRFTCANSWGTSWGNKGYFTIPYTYLTNTSLASDFCFTTFVY</sequence>
<dbReference type="InterPro" id="IPR000668">
    <property type="entry name" value="Peptidase_C1A_C"/>
</dbReference>
<dbReference type="EMBL" id="MN739043">
    <property type="protein sequence ID" value="QHS85370.1"/>
    <property type="molecule type" value="Genomic_DNA"/>
</dbReference>
<evidence type="ECO:0000256" key="1">
    <source>
        <dbReference type="ARBA" id="ARBA00008455"/>
    </source>
</evidence>
<dbReference type="SUPFAM" id="SSF54001">
    <property type="entry name" value="Cysteine proteinases"/>
    <property type="match status" value="1"/>
</dbReference>
<dbReference type="InterPro" id="IPR013128">
    <property type="entry name" value="Peptidase_C1A"/>
</dbReference>
<feature type="domain" description="Peptidase C1A papain C-terminal" evidence="2">
    <location>
        <begin position="51"/>
        <end position="267"/>
    </location>
</feature>
<dbReference type="CDD" id="cd02619">
    <property type="entry name" value="Peptidase_C1"/>
    <property type="match status" value="1"/>
</dbReference>
<dbReference type="GO" id="GO:0008234">
    <property type="term" value="F:cysteine-type peptidase activity"/>
    <property type="evidence" value="ECO:0007669"/>
    <property type="project" value="InterPro"/>
</dbReference>
<dbReference type="Pfam" id="PF00112">
    <property type="entry name" value="Peptidase_C1"/>
    <property type="match status" value="1"/>
</dbReference>
<reference evidence="3" key="1">
    <citation type="journal article" date="2020" name="Nature">
        <title>Giant virus diversity and host interactions through global metagenomics.</title>
        <authorList>
            <person name="Schulz F."/>
            <person name="Roux S."/>
            <person name="Paez-Espino D."/>
            <person name="Jungbluth S."/>
            <person name="Walsh D.A."/>
            <person name="Denef V.J."/>
            <person name="McMahon K.D."/>
            <person name="Konstantinidis K.T."/>
            <person name="Eloe-Fadrosh E.A."/>
            <person name="Kyrpides N.C."/>
            <person name="Woyke T."/>
        </authorList>
    </citation>
    <scope>NUCLEOTIDE SEQUENCE</scope>
    <source>
        <strain evidence="3">GVMAG-M-3300009182-78</strain>
    </source>
</reference>
<comment type="similarity">
    <text evidence="1">Belongs to the peptidase C1 family.</text>
</comment>
<dbReference type="InterPro" id="IPR038765">
    <property type="entry name" value="Papain-like_cys_pep_sf"/>
</dbReference>
<dbReference type="AlphaFoldDB" id="A0A6C0AZZ5"/>
<dbReference type="GO" id="GO:0006508">
    <property type="term" value="P:proteolysis"/>
    <property type="evidence" value="ECO:0007669"/>
    <property type="project" value="InterPro"/>
</dbReference>
<organism evidence="3">
    <name type="scientific">viral metagenome</name>
    <dbReference type="NCBI Taxonomy" id="1070528"/>
    <lineage>
        <taxon>unclassified sequences</taxon>
        <taxon>metagenomes</taxon>
        <taxon>organismal metagenomes</taxon>
    </lineage>
</organism>